<comment type="caution">
    <text evidence="1">The sequence shown here is derived from an EMBL/GenBank/DDBJ whole genome shotgun (WGS) entry which is preliminary data.</text>
</comment>
<dbReference type="InterPro" id="IPR012489">
    <property type="entry name" value="NucleaseA_inhib-like"/>
</dbReference>
<evidence type="ECO:0000313" key="2">
    <source>
        <dbReference type="Proteomes" id="UP000316727"/>
    </source>
</evidence>
<evidence type="ECO:0000313" key="1">
    <source>
        <dbReference type="EMBL" id="TPE43599.1"/>
    </source>
</evidence>
<dbReference type="Gene3D" id="3.40.1460.10">
    <property type="entry name" value="Nuclease A inhibitor-like"/>
    <property type="match status" value="1"/>
</dbReference>
<gene>
    <name evidence="1" type="ORF">FJM65_12650</name>
</gene>
<dbReference type="Pfam" id="PF07924">
    <property type="entry name" value="NuiA"/>
    <property type="match status" value="1"/>
</dbReference>
<keyword evidence="2" id="KW-1185">Reference proteome</keyword>
<reference evidence="1 2" key="1">
    <citation type="submission" date="2019-06" db="EMBL/GenBank/DDBJ databases">
        <title>A novel bacterium of genus Pontibacter, isolated from marine sediment.</title>
        <authorList>
            <person name="Huang H."/>
            <person name="Mo K."/>
            <person name="Hu Y."/>
        </authorList>
    </citation>
    <scope>NUCLEOTIDE SEQUENCE [LARGE SCALE GENOMIC DNA]</scope>
    <source>
        <strain evidence="1 2">HB172049</strain>
    </source>
</reference>
<name>A0A501W1V1_9BACT</name>
<dbReference type="Proteomes" id="UP000316727">
    <property type="component" value="Unassembled WGS sequence"/>
</dbReference>
<dbReference type="EMBL" id="VFRQ01000006">
    <property type="protein sequence ID" value="TPE43599.1"/>
    <property type="molecule type" value="Genomic_DNA"/>
</dbReference>
<dbReference type="SUPFAM" id="SSF82602">
    <property type="entry name" value="Nuclease A inhibitor (NuiA)"/>
    <property type="match status" value="1"/>
</dbReference>
<dbReference type="OrthoDB" id="852327at2"/>
<protein>
    <recommendedName>
        <fullName evidence="3">Sugar-non-specific nuclease inhibitor NuiA-like protein</fullName>
    </recommendedName>
</protein>
<evidence type="ECO:0008006" key="3">
    <source>
        <dbReference type="Google" id="ProtNLM"/>
    </source>
</evidence>
<accession>A0A501W1V1</accession>
<dbReference type="InterPro" id="IPR036587">
    <property type="entry name" value="NucleaseA_inhib-like_sf"/>
</dbReference>
<sequence length="177" mass="19938">MPSSRQQATTYFRLFQTKLKTLLSQKSILDQPDKPTTNHHNKGMTNVAIMQRLQELTHGLFFMSESDYPLEVVEFDKVEAAELSDAEVKQMAGQPSDAKVEAVDLAYFLRNMTKAAPEADDAAKQIAERYQVLQAYMEQHLRDVKVFRVGRREVVALAIGILPEGGYGGFKTIVIET</sequence>
<dbReference type="AlphaFoldDB" id="A0A501W1V1"/>
<organism evidence="1 2">
    <name type="scientific">Pontibacter mangrovi</name>
    <dbReference type="NCBI Taxonomy" id="2589816"/>
    <lineage>
        <taxon>Bacteria</taxon>
        <taxon>Pseudomonadati</taxon>
        <taxon>Bacteroidota</taxon>
        <taxon>Cytophagia</taxon>
        <taxon>Cytophagales</taxon>
        <taxon>Hymenobacteraceae</taxon>
        <taxon>Pontibacter</taxon>
    </lineage>
</organism>
<proteinExistence type="predicted"/>